<dbReference type="InterPro" id="IPR001412">
    <property type="entry name" value="aa-tRNA-synth_I_CS"/>
</dbReference>
<dbReference type="GO" id="GO:0005524">
    <property type="term" value="F:ATP binding"/>
    <property type="evidence" value="ECO:0007669"/>
    <property type="project" value="UniProtKB-UniRule"/>
</dbReference>
<organism evidence="16 17">
    <name type="scientific">Natronogracilivirga saccharolytica</name>
    <dbReference type="NCBI Taxonomy" id="2812953"/>
    <lineage>
        <taxon>Bacteria</taxon>
        <taxon>Pseudomonadati</taxon>
        <taxon>Balneolota</taxon>
        <taxon>Balneolia</taxon>
        <taxon>Balneolales</taxon>
        <taxon>Cyclonatronaceae</taxon>
        <taxon>Natronogracilivirga</taxon>
    </lineage>
</organism>
<dbReference type="Gene3D" id="1.10.730.10">
    <property type="entry name" value="Isoleucyl-tRNA Synthetase, Domain 1"/>
    <property type="match status" value="1"/>
</dbReference>
<comment type="domain">
    <text evidence="12">The C-terminal coiled-coil domain is crucial for aminoacylation activity.</text>
</comment>
<dbReference type="CDD" id="cd00817">
    <property type="entry name" value="ValRS_core"/>
    <property type="match status" value="1"/>
</dbReference>
<evidence type="ECO:0000256" key="7">
    <source>
        <dbReference type="ARBA" id="ARBA00022917"/>
    </source>
</evidence>
<keyword evidence="17" id="KW-1185">Reference proteome</keyword>
<dbReference type="InterPro" id="IPR014729">
    <property type="entry name" value="Rossmann-like_a/b/a_fold"/>
</dbReference>
<keyword evidence="8 12" id="KW-0175">Coiled coil</keyword>
<comment type="catalytic activity">
    <reaction evidence="10 12">
        <text>tRNA(Val) + L-valine + ATP = L-valyl-tRNA(Val) + AMP + diphosphate</text>
        <dbReference type="Rhea" id="RHEA:10704"/>
        <dbReference type="Rhea" id="RHEA-COMP:9672"/>
        <dbReference type="Rhea" id="RHEA-COMP:9708"/>
        <dbReference type="ChEBI" id="CHEBI:30616"/>
        <dbReference type="ChEBI" id="CHEBI:33019"/>
        <dbReference type="ChEBI" id="CHEBI:57762"/>
        <dbReference type="ChEBI" id="CHEBI:78442"/>
        <dbReference type="ChEBI" id="CHEBI:78537"/>
        <dbReference type="ChEBI" id="CHEBI:456215"/>
        <dbReference type="EC" id="6.1.1.9"/>
    </reaction>
</comment>
<dbReference type="FunFam" id="1.10.287.380:FF:000001">
    <property type="entry name" value="Valine--tRNA ligase"/>
    <property type="match status" value="1"/>
</dbReference>
<dbReference type="InterPro" id="IPR033705">
    <property type="entry name" value="Anticodon_Ia_Val"/>
</dbReference>
<dbReference type="InterPro" id="IPR037118">
    <property type="entry name" value="Val-tRNA_synth_C_sf"/>
</dbReference>
<feature type="domain" description="Methionyl/Valyl/Leucyl/Isoleucyl-tRNA synthetase anticodon-binding" evidence="14">
    <location>
        <begin position="637"/>
        <end position="783"/>
    </location>
</feature>
<evidence type="ECO:0000256" key="8">
    <source>
        <dbReference type="ARBA" id="ARBA00023054"/>
    </source>
</evidence>
<evidence type="ECO:0000256" key="11">
    <source>
        <dbReference type="ARBA" id="ARBA00060830"/>
    </source>
</evidence>
<keyword evidence="7 12" id="KW-0648">Protein biosynthesis</keyword>
<feature type="domain" description="Aminoacyl-tRNA synthetase class Ia" evidence="13">
    <location>
        <begin position="26"/>
        <end position="581"/>
    </location>
</feature>
<evidence type="ECO:0000259" key="13">
    <source>
        <dbReference type="Pfam" id="PF00133"/>
    </source>
</evidence>
<dbReference type="SUPFAM" id="SSF47323">
    <property type="entry name" value="Anticodon-binding domain of a subclass of class I aminoacyl-tRNA synthetases"/>
    <property type="match status" value="1"/>
</dbReference>
<dbReference type="Pfam" id="PF00133">
    <property type="entry name" value="tRNA-synt_1"/>
    <property type="match status" value="1"/>
</dbReference>
<dbReference type="PROSITE" id="PS00178">
    <property type="entry name" value="AA_TRNA_LIGASE_I"/>
    <property type="match status" value="1"/>
</dbReference>
<dbReference type="Gene3D" id="3.90.740.10">
    <property type="entry name" value="Valyl/Leucyl/Isoleucyl-tRNA synthetase, editing domain"/>
    <property type="match status" value="1"/>
</dbReference>
<evidence type="ECO:0000313" key="17">
    <source>
        <dbReference type="Proteomes" id="UP000673975"/>
    </source>
</evidence>
<gene>
    <name evidence="12" type="primary">valS</name>
    <name evidence="16" type="ORF">NATSA_07450</name>
</gene>
<dbReference type="InterPro" id="IPR002303">
    <property type="entry name" value="Valyl-tRNA_ligase"/>
</dbReference>
<comment type="domain">
    <text evidence="12">ValRS has two distinct active sites: one for aminoacylation and one for editing. The misactivated threonine is translocated from the active site to the editing site.</text>
</comment>
<reference evidence="16" key="1">
    <citation type="submission" date="2021-02" db="EMBL/GenBank/DDBJ databases">
        <title>Natronogracilivirga saccharolytica gen. nov. sp. nov. a new anaerobic, haloalkiliphilic carbohydrate-fermenting bacterium from soda lake and proposing of Cyclonatronumiaceae fam. nov. in the phylum Balneolaeota.</title>
        <authorList>
            <person name="Zhilina T.N."/>
            <person name="Sorokin D.Y."/>
            <person name="Zavarzina D.G."/>
            <person name="Toshchakov S.V."/>
            <person name="Kublanov I.V."/>
        </authorList>
    </citation>
    <scope>NUCLEOTIDE SEQUENCE</scope>
    <source>
        <strain evidence="16">Z-1702</strain>
    </source>
</reference>
<dbReference type="PANTHER" id="PTHR11946:SF93">
    <property type="entry name" value="VALINE--TRNA LIGASE, CHLOROPLASTIC_MITOCHONDRIAL 2"/>
    <property type="match status" value="1"/>
</dbReference>
<dbReference type="RefSeq" id="WP_210511390.1">
    <property type="nucleotide sequence ID" value="NZ_JAFIDN010000004.1"/>
</dbReference>
<feature type="binding site" evidence="12">
    <location>
        <position position="544"/>
    </location>
    <ligand>
        <name>ATP</name>
        <dbReference type="ChEBI" id="CHEBI:30616"/>
    </ligand>
</feature>
<dbReference type="GO" id="GO:0006438">
    <property type="term" value="P:valyl-tRNA aminoacylation"/>
    <property type="evidence" value="ECO:0007669"/>
    <property type="project" value="UniProtKB-UniRule"/>
</dbReference>
<evidence type="ECO:0000256" key="1">
    <source>
        <dbReference type="ARBA" id="ARBA00004496"/>
    </source>
</evidence>
<evidence type="ECO:0000256" key="2">
    <source>
        <dbReference type="ARBA" id="ARBA00011245"/>
    </source>
</evidence>
<dbReference type="FunFam" id="3.40.50.620:FF:000098">
    <property type="entry name" value="Valine--tRNA ligase"/>
    <property type="match status" value="1"/>
</dbReference>
<dbReference type="HAMAP" id="MF_02004">
    <property type="entry name" value="Val_tRNA_synth_type1"/>
    <property type="match status" value="1"/>
</dbReference>
<dbReference type="GO" id="GO:0004832">
    <property type="term" value="F:valine-tRNA ligase activity"/>
    <property type="evidence" value="ECO:0007669"/>
    <property type="project" value="UniProtKB-UniRule"/>
</dbReference>
<dbReference type="PRINTS" id="PR00986">
    <property type="entry name" value="TRNASYNTHVAL"/>
</dbReference>
<dbReference type="GO" id="GO:0005829">
    <property type="term" value="C:cytosol"/>
    <property type="evidence" value="ECO:0007669"/>
    <property type="project" value="TreeGrafter"/>
</dbReference>
<comment type="function">
    <text evidence="12">Catalyzes the attachment of valine to tRNA(Val). As ValRS can inadvertently accommodate and process structurally similar amino acids such as threonine, to avoid such errors, it has a 'posttransfer' editing activity that hydrolyzes mischarged Thr-tRNA(Val) in a tRNA-dependent manner.</text>
</comment>
<dbReference type="InterPro" id="IPR010978">
    <property type="entry name" value="tRNA-bd_arm"/>
</dbReference>
<dbReference type="EC" id="6.1.1.9" evidence="12"/>
<keyword evidence="4 12" id="KW-0436">Ligase</keyword>
<comment type="similarity">
    <text evidence="11 12">Belongs to the class-I aminoacyl-tRNA synthetase family. ValS type 1 subfamily.</text>
</comment>
<dbReference type="Pfam" id="PF08264">
    <property type="entry name" value="Anticodon_1"/>
    <property type="match status" value="1"/>
</dbReference>
<evidence type="ECO:0000256" key="3">
    <source>
        <dbReference type="ARBA" id="ARBA00022490"/>
    </source>
</evidence>
<dbReference type="AlphaFoldDB" id="A0A8J7RRB3"/>
<evidence type="ECO:0000256" key="9">
    <source>
        <dbReference type="ARBA" id="ARBA00023146"/>
    </source>
</evidence>
<comment type="subunit">
    <text evidence="2 12">Monomer.</text>
</comment>
<feature type="domain" description="Valyl-tRNA synthetase tRNA-binding arm" evidence="15">
    <location>
        <begin position="842"/>
        <end position="906"/>
    </location>
</feature>
<dbReference type="SUPFAM" id="SSF46589">
    <property type="entry name" value="tRNA-binding arm"/>
    <property type="match status" value="1"/>
</dbReference>
<dbReference type="InterPro" id="IPR019499">
    <property type="entry name" value="Val-tRNA_synth_tRNA-bd"/>
</dbReference>
<dbReference type="Gene3D" id="1.10.287.380">
    <property type="entry name" value="Valyl-tRNA synthetase, C-terminal domain"/>
    <property type="match status" value="1"/>
</dbReference>
<dbReference type="InterPro" id="IPR009008">
    <property type="entry name" value="Val/Leu/Ile-tRNA-synth_edit"/>
</dbReference>
<accession>A0A8J7RRB3</accession>
<evidence type="ECO:0000256" key="12">
    <source>
        <dbReference type="HAMAP-Rule" id="MF_02004"/>
    </source>
</evidence>
<protein>
    <recommendedName>
        <fullName evidence="12">Valine--tRNA ligase</fullName>
        <ecNumber evidence="12">6.1.1.9</ecNumber>
    </recommendedName>
    <alternativeName>
        <fullName evidence="12">Valyl-tRNA synthetase</fullName>
        <shortName evidence="12">ValRS</shortName>
    </alternativeName>
</protein>
<keyword evidence="6 12" id="KW-0067">ATP-binding</keyword>
<comment type="subcellular location">
    <subcellularLocation>
        <location evidence="1 12">Cytoplasm</location>
    </subcellularLocation>
</comment>
<evidence type="ECO:0000256" key="10">
    <source>
        <dbReference type="ARBA" id="ARBA00047552"/>
    </source>
</evidence>
<feature type="short sequence motif" description="'KMSKS' region" evidence="12">
    <location>
        <begin position="541"/>
        <end position="545"/>
    </location>
</feature>
<evidence type="ECO:0000256" key="4">
    <source>
        <dbReference type="ARBA" id="ARBA00022598"/>
    </source>
</evidence>
<dbReference type="InterPro" id="IPR002300">
    <property type="entry name" value="aa-tRNA-synth_Ia"/>
</dbReference>
<dbReference type="Gene3D" id="3.40.50.620">
    <property type="entry name" value="HUPs"/>
    <property type="match status" value="2"/>
</dbReference>
<sequence>MSSGTPNNSETNAVPKKYDPKAIEDQWYDYWMKHRFFEASEDSGKEPFTIMMPPPNVTGALHMGHALQGAVQDTLTRLKRMQGYEALWLPGTDHAGIATQNVVERELKEKEKKTRHDIGREEFVNKVWEWKEKYGEIITRQYSKLGVSCDWSRERFTMDEGLSRAVQETFIRLHDEGLIYKGNYLVNWCPVDMTAISDEEVEHVERKGHMWHVSYPLDEETAAKSGKTHLTIATTRPETIPADTAVSVHPEDDRYKNMIGGHAFVPTTGRKVPIIADEYVKTEYGSGALKVTPAHDENDFEIGLRHNLPRINIINKDGTMNEDSGRYNGMDRFDARDAIVKDIESEGLLEKVEDYVNQIGISSRSKAVIEPLLSDQWFVKMKPLADKAMQFSRDGEFRFYPPRWQNEFFRWMENIRDWVISRQLWWGHRIPVWYHTKEDGSIDYSKDYVVSIEQPDSSMVQDPDVLDTWFSSWLWPFSTLGWPDKTRALDYFYPTSVLVSGYDILFFWVSRMLMGGIHFTGETPFRDIFMTGIVKDKLGRKMSKSLNNGIDPLEMIDQYGADAVRYCLIILCAQGQDIKLDPSKFEMGRNFANKLWNAFRFLNLHLDPQASYRRHFSAGEDEADSGAAEISEMPLQDRWMITRINQTIQDVDDDLSRYRLNEALLKIYSLVWDDFCDWYLELIKPEYGQSMPHETAERAIIILEMQLKLLHPFMPFITEEIWQRLRSRTPEDALIVSDWPVADSKWTDGNSRDLFITIQQMISSVRNIRAEMNVPDNLDIELIIKPADRETREKLLEHQAIFEKMLKISEFTVDTEVNRPGASASDVVDGHELFVPLSGLIDFDKEKQRVQKEISRLESFLTSVEKKLANEKFLNNAPADVVENEKKKQSDARVNLAKMRTILADLDR</sequence>
<dbReference type="EMBL" id="JAFIDN010000004">
    <property type="protein sequence ID" value="MBP3192494.1"/>
    <property type="molecule type" value="Genomic_DNA"/>
</dbReference>
<dbReference type="InterPro" id="IPR013155">
    <property type="entry name" value="M/V/L/I-tRNA-synth_anticd-bd"/>
</dbReference>
<dbReference type="NCBIfam" id="TIGR00422">
    <property type="entry name" value="valS"/>
    <property type="match status" value="1"/>
</dbReference>
<evidence type="ECO:0000259" key="15">
    <source>
        <dbReference type="Pfam" id="PF10458"/>
    </source>
</evidence>
<keyword evidence="5 12" id="KW-0547">Nucleotide-binding</keyword>
<dbReference type="CDD" id="cd07962">
    <property type="entry name" value="Anticodon_Ia_Val"/>
    <property type="match status" value="1"/>
</dbReference>
<dbReference type="NCBIfam" id="NF004349">
    <property type="entry name" value="PRK05729.1"/>
    <property type="match status" value="1"/>
</dbReference>
<keyword evidence="9 12" id="KW-0030">Aminoacyl-tRNA synthetase</keyword>
<dbReference type="Proteomes" id="UP000673975">
    <property type="component" value="Unassembled WGS sequence"/>
</dbReference>
<dbReference type="FunFam" id="3.40.50.620:FF:000032">
    <property type="entry name" value="Valine--tRNA ligase"/>
    <property type="match status" value="1"/>
</dbReference>
<comment type="caution">
    <text evidence="16">The sequence shown here is derived from an EMBL/GenBank/DDBJ whole genome shotgun (WGS) entry which is preliminary data.</text>
</comment>
<dbReference type="Pfam" id="PF10458">
    <property type="entry name" value="Val_tRNA-synt_C"/>
    <property type="match status" value="1"/>
</dbReference>
<evidence type="ECO:0000256" key="5">
    <source>
        <dbReference type="ARBA" id="ARBA00022741"/>
    </source>
</evidence>
<evidence type="ECO:0000313" key="16">
    <source>
        <dbReference type="EMBL" id="MBP3192494.1"/>
    </source>
</evidence>
<feature type="short sequence motif" description="'HIGH' region" evidence="12">
    <location>
        <begin position="55"/>
        <end position="65"/>
    </location>
</feature>
<dbReference type="GO" id="GO:0002161">
    <property type="term" value="F:aminoacyl-tRNA deacylase activity"/>
    <property type="evidence" value="ECO:0007669"/>
    <property type="project" value="InterPro"/>
</dbReference>
<dbReference type="InterPro" id="IPR009080">
    <property type="entry name" value="tRNAsynth_Ia_anticodon-bd"/>
</dbReference>
<dbReference type="SUPFAM" id="SSF52374">
    <property type="entry name" value="Nucleotidylyl transferase"/>
    <property type="match status" value="1"/>
</dbReference>
<proteinExistence type="inferred from homology"/>
<dbReference type="SUPFAM" id="SSF50677">
    <property type="entry name" value="ValRS/IleRS/LeuRS editing domain"/>
    <property type="match status" value="1"/>
</dbReference>
<evidence type="ECO:0000256" key="6">
    <source>
        <dbReference type="ARBA" id="ARBA00022840"/>
    </source>
</evidence>
<name>A0A8J7RRB3_9BACT</name>
<keyword evidence="3 12" id="KW-0963">Cytoplasm</keyword>
<dbReference type="PANTHER" id="PTHR11946">
    <property type="entry name" value="VALYL-TRNA SYNTHETASES"/>
    <property type="match status" value="1"/>
</dbReference>
<evidence type="ECO:0000259" key="14">
    <source>
        <dbReference type="Pfam" id="PF08264"/>
    </source>
</evidence>